<name>A0A1R0GWR1_9FUNG</name>
<protein>
    <submittedName>
        <fullName evidence="5">Stress-activated map kinase-interacting protein 1</fullName>
    </submittedName>
</protein>
<feature type="region of interest" description="Disordered" evidence="2">
    <location>
        <begin position="307"/>
        <end position="335"/>
    </location>
</feature>
<feature type="domain" description="SIN1-type PH" evidence="4">
    <location>
        <begin position="973"/>
        <end position="1060"/>
    </location>
</feature>
<dbReference type="GO" id="GO:0005546">
    <property type="term" value="F:phosphatidylinositol-4,5-bisphosphate binding"/>
    <property type="evidence" value="ECO:0007669"/>
    <property type="project" value="TreeGrafter"/>
</dbReference>
<dbReference type="InterPro" id="IPR031313">
    <property type="entry name" value="Sin1_PH_dom"/>
</dbReference>
<feature type="region of interest" description="Disordered" evidence="2">
    <location>
        <begin position="777"/>
        <end position="804"/>
    </location>
</feature>
<comment type="caution">
    <text evidence="5">The sequence shown here is derived from an EMBL/GenBank/DDBJ whole genome shotgun (WGS) entry which is preliminary data.</text>
</comment>
<dbReference type="GO" id="GO:0005886">
    <property type="term" value="C:plasma membrane"/>
    <property type="evidence" value="ECO:0007669"/>
    <property type="project" value="TreeGrafter"/>
</dbReference>
<feature type="compositionally biased region" description="Polar residues" evidence="2">
    <location>
        <begin position="785"/>
        <end position="804"/>
    </location>
</feature>
<evidence type="ECO:0000256" key="1">
    <source>
        <dbReference type="ARBA" id="ARBA00009407"/>
    </source>
</evidence>
<dbReference type="GO" id="GO:0016301">
    <property type="term" value="F:kinase activity"/>
    <property type="evidence" value="ECO:0007669"/>
    <property type="project" value="UniProtKB-KW"/>
</dbReference>
<gene>
    <name evidence="5" type="ORF">AYI68_g4567</name>
</gene>
<evidence type="ECO:0000259" key="3">
    <source>
        <dbReference type="Pfam" id="PF16978"/>
    </source>
</evidence>
<dbReference type="OrthoDB" id="241990at2759"/>
<reference evidence="5 6" key="1">
    <citation type="journal article" date="2016" name="Mol. Biol. Evol.">
        <title>Genome-Wide Survey of Gut Fungi (Harpellales) Reveals the First Horizontally Transferred Ubiquitin Gene from a Mosquito Host.</title>
        <authorList>
            <person name="Wang Y."/>
            <person name="White M.M."/>
            <person name="Kvist S."/>
            <person name="Moncalvo J.M."/>
        </authorList>
    </citation>
    <scope>NUCLEOTIDE SEQUENCE [LARGE SCALE GENOMIC DNA]</scope>
    <source>
        <strain evidence="5 6">ALG-7-W6</strain>
    </source>
</reference>
<proteinExistence type="inferred from homology"/>
<keyword evidence="5" id="KW-0808">Transferase</keyword>
<evidence type="ECO:0000259" key="4">
    <source>
        <dbReference type="Pfam" id="PF16979"/>
    </source>
</evidence>
<dbReference type="GO" id="GO:0005737">
    <property type="term" value="C:cytoplasm"/>
    <property type="evidence" value="ECO:0007669"/>
    <property type="project" value="TreeGrafter"/>
</dbReference>
<dbReference type="PANTHER" id="PTHR13335:SF1">
    <property type="entry name" value="TARGET OF RAPAMYCIN COMPLEX 2 SUBUNIT MAPKAP1"/>
    <property type="match status" value="1"/>
</dbReference>
<feature type="compositionally biased region" description="Basic and acidic residues" evidence="2">
    <location>
        <begin position="314"/>
        <end position="330"/>
    </location>
</feature>
<feature type="domain" description="CRIM" evidence="3">
    <location>
        <begin position="637"/>
        <end position="777"/>
    </location>
</feature>
<dbReference type="GO" id="GO:0031932">
    <property type="term" value="C:TORC2 complex"/>
    <property type="evidence" value="ECO:0007669"/>
    <property type="project" value="InterPro"/>
</dbReference>
<comment type="similarity">
    <text evidence="1">Belongs to the SIN1 family.</text>
</comment>
<dbReference type="InterPro" id="IPR008828">
    <property type="entry name" value="Sin1/Avo1"/>
</dbReference>
<keyword evidence="5" id="KW-0418">Kinase</keyword>
<dbReference type="Pfam" id="PF16978">
    <property type="entry name" value="CRIM"/>
    <property type="match status" value="1"/>
</dbReference>
<dbReference type="InterPro" id="IPR031567">
    <property type="entry name" value="CRIM_dom"/>
</dbReference>
<dbReference type="AlphaFoldDB" id="A0A1R0GWR1"/>
<dbReference type="PANTHER" id="PTHR13335">
    <property type="entry name" value="TARGET OF RAPAMYCIN COMPLEX 2 SUBUNIT MAPKAP1"/>
    <property type="match status" value="1"/>
</dbReference>
<dbReference type="Gene3D" id="2.30.29.30">
    <property type="entry name" value="Pleckstrin-homology domain (PH domain)/Phosphotyrosine-binding domain (PTB)"/>
    <property type="match status" value="1"/>
</dbReference>
<evidence type="ECO:0000313" key="5">
    <source>
        <dbReference type="EMBL" id="OLY81329.1"/>
    </source>
</evidence>
<dbReference type="EMBL" id="LSSL01002570">
    <property type="protein sequence ID" value="OLY81329.1"/>
    <property type="molecule type" value="Genomic_DNA"/>
</dbReference>
<organism evidence="5 6">
    <name type="scientific">Smittium mucronatum</name>
    <dbReference type="NCBI Taxonomy" id="133383"/>
    <lineage>
        <taxon>Eukaryota</taxon>
        <taxon>Fungi</taxon>
        <taxon>Fungi incertae sedis</taxon>
        <taxon>Zoopagomycota</taxon>
        <taxon>Kickxellomycotina</taxon>
        <taxon>Harpellomycetes</taxon>
        <taxon>Harpellales</taxon>
        <taxon>Legeriomycetaceae</taxon>
        <taxon>Smittium</taxon>
    </lineage>
</organism>
<evidence type="ECO:0000313" key="6">
    <source>
        <dbReference type="Proteomes" id="UP000187455"/>
    </source>
</evidence>
<accession>A0A1R0GWR1</accession>
<dbReference type="Pfam" id="PF16979">
    <property type="entry name" value="SIN1_PH"/>
    <property type="match status" value="1"/>
</dbReference>
<dbReference type="GO" id="GO:0038203">
    <property type="term" value="P:TORC2 signaling"/>
    <property type="evidence" value="ECO:0007669"/>
    <property type="project" value="TreeGrafter"/>
</dbReference>
<keyword evidence="6" id="KW-1185">Reference proteome</keyword>
<dbReference type="STRING" id="133383.A0A1R0GWR1"/>
<evidence type="ECO:0000256" key="2">
    <source>
        <dbReference type="SAM" id="MobiDB-lite"/>
    </source>
</evidence>
<dbReference type="Proteomes" id="UP000187455">
    <property type="component" value="Unassembled WGS sequence"/>
</dbReference>
<sequence length="1075" mass="121005">MSIISDKNFLIYQLRKLFLENNDGSCENVITKADLKEFQRTHSIPYVSILKSANLKESKNTLDVDETPISEDFRSPFEQPNFAFESQFKAYDHPRHKKDSPNTLARKRSAEYRGNFQVNVSAMSQIKQRNGQNVLTPKRMGPIPAISVLDSNNNIPKTNPEIIKHFDLLNLNNIKNNIGSEKGNINSKNDTSAIKPPRNVKMATNPTKLIKKTKSFNNYHIPVNQKSVISEKYLDNDEYVEISISNKNLNGAKNLYSRGYTSKTTQNLGFNSKLSPLFESNVYLQDLSQQKTKRSSSLIHTVGIPLSHLNTQNKDPKDIPNKKQNPHQDFDISENDFSNIEANTSAKYRRSLTFPSANHSEDNLEFLSKIPSNIHEDQVNLRNQNSKDSKTLHIDGSRLNQSSNIIELRKTSKDIPSYYGTSNADILNLIMDPDHLETNASQNFSISRNKMRAKPRRPFANSYKSRRPLSMRFDAPKRGTIAAIRPISVLFSSVESDSDYELNDESGLSYLDSWKLGETITNLESTSESKKAIDFLLNTNSHLVLNHPSVKKRSSSFNSVVPLLSTDYINLFDVPNKTSRSLSLFPNVSIVEDIFDTNHPTPEKPTSIIIDNRLTLPLLGKNSRVSIPTSSKIDTPSGLSLLFKDKSDNKNPFQADYSKYYMAGNAAKKFVVFLPADLCIKTENMNLKSLTISVNNTISTEQTIGHVLYQYLEKAQSQSLLDEKLMSVVYWTMRLAEPDGEIDYDFPVLDRSQAISKFGSTDFALCLASQTEVESNKLAKEKSEQTSSNPGNLSQNNNFATNAPITKSAQKSNRLFTIGSIKFSESSDAYLRKSFSEKREGVITSPSKMDDLAMGKITNQEGIVRLVKVFFWHDTDSTFASDSNSNAQLINSTTVQIKVNQSVYDVLLILCKKFGYSARSYSLTDSKNPTQYLDPSTSIHSLGPMVDLCLLPIHLIKADFGNPIQQQNGMSFHRTFSVIRKMQLFSKYQQTLVIDEKFIAMIPVDQQRSDVSNTVTIPILNVTVKKSKHSKKFKLVDGGGTKKKTYDIEALSAAEANEILLLIERLRLFNSLDSS</sequence>
<dbReference type="InterPro" id="IPR011993">
    <property type="entry name" value="PH-like_dom_sf"/>
</dbReference>